<proteinExistence type="predicted"/>
<gene>
    <name evidence="3" type="ORF">SAMN02745912_02375</name>
</gene>
<evidence type="ECO:0000313" key="4">
    <source>
        <dbReference type="Proteomes" id="UP000184465"/>
    </source>
</evidence>
<accession>A0A1M6PZS9</accession>
<keyword evidence="4" id="KW-1185">Reference proteome</keyword>
<dbReference type="RefSeq" id="WP_073150190.1">
    <property type="nucleotide sequence ID" value="NZ_FRAG01000028.1"/>
</dbReference>
<dbReference type="OrthoDB" id="9780175at2"/>
<evidence type="ECO:0000313" key="3">
    <source>
        <dbReference type="EMBL" id="SHK13448.1"/>
    </source>
</evidence>
<dbReference type="Pfam" id="PF00436">
    <property type="entry name" value="SSB"/>
    <property type="match status" value="1"/>
</dbReference>
<organism evidence="3 4">
    <name type="scientific">Paramaledivibacter caminithermalis (strain DSM 15212 / CIP 107654 / DViRD3)</name>
    <name type="common">Clostridium caminithermale</name>
    <dbReference type="NCBI Taxonomy" id="1121301"/>
    <lineage>
        <taxon>Bacteria</taxon>
        <taxon>Bacillati</taxon>
        <taxon>Bacillota</taxon>
        <taxon>Clostridia</taxon>
        <taxon>Peptostreptococcales</taxon>
        <taxon>Caminicellaceae</taxon>
        <taxon>Paramaledivibacter</taxon>
    </lineage>
</organism>
<keyword evidence="1 2" id="KW-0238">DNA-binding</keyword>
<sequence>MRVFENNSAIVIGIPCSDLEFSHEVYGEGFYVFKLRIPRLSNYEDVLPITISERLISNLNFQNQKVFKVEGQLRSYNKVVNGSNRLILTIFARDISEEDKNNITNPNQIFLDGYICKQPIYRTTPFGREITDMLIAVNRPYRKSDYIPCIAWGRNARYSQNMKIGDRIKIWGRIQSREYQKRINEEKILKKIAYEVSISKMKVIPEENNRLENE</sequence>
<dbReference type="CDD" id="cd04496">
    <property type="entry name" value="SSB_OBF"/>
    <property type="match status" value="1"/>
</dbReference>
<dbReference type="AlphaFoldDB" id="A0A1M6PZS9"/>
<dbReference type="InterPro" id="IPR000424">
    <property type="entry name" value="Primosome_PriB/ssb"/>
</dbReference>
<dbReference type="GO" id="GO:0003697">
    <property type="term" value="F:single-stranded DNA binding"/>
    <property type="evidence" value="ECO:0007669"/>
    <property type="project" value="InterPro"/>
</dbReference>
<evidence type="ECO:0000256" key="1">
    <source>
        <dbReference type="ARBA" id="ARBA00023125"/>
    </source>
</evidence>
<dbReference type="InterPro" id="IPR012340">
    <property type="entry name" value="NA-bd_OB-fold"/>
</dbReference>
<name>A0A1M6PZS9_PARC5</name>
<reference evidence="3 4" key="1">
    <citation type="submission" date="2016-11" db="EMBL/GenBank/DDBJ databases">
        <authorList>
            <person name="Jaros S."/>
            <person name="Januszkiewicz K."/>
            <person name="Wedrychowicz H."/>
        </authorList>
    </citation>
    <scope>NUCLEOTIDE SEQUENCE [LARGE SCALE GENOMIC DNA]</scope>
    <source>
        <strain evidence="3 4">DSM 15212</strain>
    </source>
</reference>
<evidence type="ECO:0000256" key="2">
    <source>
        <dbReference type="PROSITE-ProRule" id="PRU00252"/>
    </source>
</evidence>
<dbReference type="EMBL" id="FRAG01000028">
    <property type="protein sequence ID" value="SHK13448.1"/>
    <property type="molecule type" value="Genomic_DNA"/>
</dbReference>
<protein>
    <submittedName>
        <fullName evidence="3">Single-stranded DNA-binding protein</fullName>
    </submittedName>
</protein>
<dbReference type="SUPFAM" id="SSF50249">
    <property type="entry name" value="Nucleic acid-binding proteins"/>
    <property type="match status" value="1"/>
</dbReference>
<dbReference type="Gene3D" id="2.40.50.140">
    <property type="entry name" value="Nucleic acid-binding proteins"/>
    <property type="match status" value="2"/>
</dbReference>
<dbReference type="STRING" id="1121301.SAMN02745912_02375"/>
<dbReference type="PROSITE" id="PS50935">
    <property type="entry name" value="SSB"/>
    <property type="match status" value="1"/>
</dbReference>
<dbReference type="NCBIfam" id="NF004476">
    <property type="entry name" value="PRK05813.1"/>
    <property type="match status" value="1"/>
</dbReference>
<dbReference type="Proteomes" id="UP000184465">
    <property type="component" value="Unassembled WGS sequence"/>
</dbReference>